<feature type="domain" description="Putative auto-transporter adhesin head GIN" evidence="3">
    <location>
        <begin position="343"/>
        <end position="445"/>
    </location>
</feature>
<dbReference type="PANTHER" id="PTHR39200">
    <property type="entry name" value="HYPOTHETICAL EXPORTED PROTEIN"/>
    <property type="match status" value="1"/>
</dbReference>
<reference evidence="4" key="1">
    <citation type="submission" date="2022-11" db="EMBL/GenBank/DDBJ databases">
        <authorList>
            <person name="Morgan W.R."/>
            <person name="Tartar A."/>
        </authorList>
    </citation>
    <scope>NUCLEOTIDE SEQUENCE</scope>
    <source>
        <strain evidence="4">ARSEF 373</strain>
    </source>
</reference>
<dbReference type="AlphaFoldDB" id="A0AAV2Z3C7"/>
<name>A0AAV2Z3C7_9STRA</name>
<evidence type="ECO:0000256" key="2">
    <source>
        <dbReference type="SAM" id="SignalP"/>
    </source>
</evidence>
<proteinExistence type="predicted"/>
<reference evidence="4" key="2">
    <citation type="journal article" date="2023" name="Microbiol Resour">
        <title>Decontamination and Annotation of the Draft Genome Sequence of the Oomycete Lagenidium giganteum ARSEF 373.</title>
        <authorList>
            <person name="Morgan W.R."/>
            <person name="Tartar A."/>
        </authorList>
    </citation>
    <scope>NUCLEOTIDE SEQUENCE</scope>
    <source>
        <strain evidence="4">ARSEF 373</strain>
    </source>
</reference>
<evidence type="ECO:0000259" key="3">
    <source>
        <dbReference type="Pfam" id="PF10988"/>
    </source>
</evidence>
<dbReference type="PANTHER" id="PTHR39200:SF1">
    <property type="entry name" value="AUTO-TRANSPORTER ADHESIN HEAD GIN DOMAIN-CONTAINING PROTEIN-RELATED"/>
    <property type="match status" value="1"/>
</dbReference>
<keyword evidence="5" id="KW-1185">Reference proteome</keyword>
<protein>
    <recommendedName>
        <fullName evidence="3">Putative auto-transporter adhesin head GIN domain-containing protein</fullName>
    </recommendedName>
</protein>
<keyword evidence="1" id="KW-0812">Transmembrane</keyword>
<dbReference type="Pfam" id="PF10988">
    <property type="entry name" value="DUF2807"/>
    <property type="match status" value="1"/>
</dbReference>
<dbReference type="Proteomes" id="UP001146120">
    <property type="component" value="Unassembled WGS sequence"/>
</dbReference>
<organism evidence="4 5">
    <name type="scientific">Lagenidium giganteum</name>
    <dbReference type="NCBI Taxonomy" id="4803"/>
    <lineage>
        <taxon>Eukaryota</taxon>
        <taxon>Sar</taxon>
        <taxon>Stramenopiles</taxon>
        <taxon>Oomycota</taxon>
        <taxon>Peronosporomycetes</taxon>
        <taxon>Pythiales</taxon>
        <taxon>Pythiaceae</taxon>
    </lineage>
</organism>
<comment type="caution">
    <text evidence="4">The sequence shown here is derived from an EMBL/GenBank/DDBJ whole genome shotgun (WGS) entry which is preliminary data.</text>
</comment>
<accession>A0AAV2Z3C7</accession>
<sequence length="568" mass="58376">MKHFAPSLAALLLASVQAFYVEQSAIAVPADVIGEHQTLQTVFTVYSKDKLEKLSIDIPARAFVSFDASVADEVSVNATAAANSTAPPANATAAPIAPRNVTAAPGVLTFTPQNATAAPAEAEVTFIPSNSTRAPAASALRSHTPTFAPVNATAAPVAPAVRSYAPVNATAAPASTAAKISSGSGSFAQEDIVLPIMSLSKSKKKHSEGDIVAKIVVTGNSTELLDLVQVVPIHPKQDDGLKIQLKNLANNATIRDIEAALTSALVVGDNVVVNNDKKADLKLTTAGSGNLLVRDSHDLSIGSLDVESAGAGNVSLEVSAVAVKDKLAVSVAGCGDVTVLANKSVSADVIKGSMSGAGDVSIQTANLTADTLDSSVFGAGSLSYSTNGTASKQKISVSGAGKVLTGSIVSDETEINMWGVGNAIVQAKKELKTTASFVGSVSYVGPRPADIKITGWYWGSADSYVKPAKENTLTTRAPMAVPARQALLVQVKLEKSKKEDTPKVVDLKVEGDAPAASDAVSFASVMDTSSSTSVLSVFVFVGAAMATVGLAARSFQQRRFRRDYTPLV</sequence>
<evidence type="ECO:0000256" key="1">
    <source>
        <dbReference type="SAM" id="Phobius"/>
    </source>
</evidence>
<feature type="chain" id="PRO_5043696650" description="Putative auto-transporter adhesin head GIN domain-containing protein" evidence="2">
    <location>
        <begin position="19"/>
        <end position="568"/>
    </location>
</feature>
<evidence type="ECO:0000313" key="5">
    <source>
        <dbReference type="Proteomes" id="UP001146120"/>
    </source>
</evidence>
<keyword evidence="1" id="KW-1133">Transmembrane helix</keyword>
<feature type="transmembrane region" description="Helical" evidence="1">
    <location>
        <begin position="534"/>
        <end position="552"/>
    </location>
</feature>
<dbReference type="InterPro" id="IPR021255">
    <property type="entry name" value="DUF2807"/>
</dbReference>
<gene>
    <name evidence="4" type="ORF">N0F65_002312</name>
</gene>
<dbReference type="EMBL" id="DAKRPA010000052">
    <property type="protein sequence ID" value="DBA01177.1"/>
    <property type="molecule type" value="Genomic_DNA"/>
</dbReference>
<evidence type="ECO:0000313" key="4">
    <source>
        <dbReference type="EMBL" id="DBA01177.1"/>
    </source>
</evidence>
<keyword evidence="2" id="KW-0732">Signal</keyword>
<dbReference type="Gene3D" id="2.160.20.120">
    <property type="match status" value="1"/>
</dbReference>
<feature type="signal peptide" evidence="2">
    <location>
        <begin position="1"/>
        <end position="18"/>
    </location>
</feature>
<keyword evidence="1" id="KW-0472">Membrane</keyword>